<dbReference type="AlphaFoldDB" id="A0A1Q5Q1P5"/>
<evidence type="ECO:0000256" key="2">
    <source>
        <dbReference type="ARBA" id="ARBA00022741"/>
    </source>
</evidence>
<dbReference type="Pfam" id="PF00005">
    <property type="entry name" value="ABC_tran"/>
    <property type="match status" value="1"/>
</dbReference>
<proteinExistence type="predicted"/>
<evidence type="ECO:0000313" key="7">
    <source>
        <dbReference type="Proteomes" id="UP000185628"/>
    </source>
</evidence>
<dbReference type="RefSeq" id="WP_073716851.1">
    <property type="nucleotide sequence ID" value="NZ_MQVR01000045.1"/>
</dbReference>
<dbReference type="PROSITE" id="PS50893">
    <property type="entry name" value="ABC_TRANSPORTER_2"/>
    <property type="match status" value="1"/>
</dbReference>
<accession>A0A1Q5Q1P5</accession>
<evidence type="ECO:0000259" key="5">
    <source>
        <dbReference type="PROSITE" id="PS50893"/>
    </source>
</evidence>
<dbReference type="InterPro" id="IPR027417">
    <property type="entry name" value="P-loop_NTPase"/>
</dbReference>
<feature type="domain" description="ABC transporter" evidence="5">
    <location>
        <begin position="76"/>
        <end position="286"/>
    </location>
</feature>
<gene>
    <name evidence="6" type="ORF">BSZ39_08115</name>
</gene>
<feature type="compositionally biased region" description="Basic residues" evidence="4">
    <location>
        <begin position="1"/>
        <end position="11"/>
    </location>
</feature>
<reference evidence="7" key="1">
    <citation type="submission" date="2016-12" db="EMBL/GenBank/DDBJ databases">
        <authorList>
            <person name="Meng X."/>
        </authorList>
    </citation>
    <scope>NUCLEOTIDE SEQUENCE [LARGE SCALE GENOMIC DNA]</scope>
    <source>
        <strain evidence="7">DSM 19116</strain>
    </source>
</reference>
<dbReference type="Proteomes" id="UP000185628">
    <property type="component" value="Unassembled WGS sequence"/>
</dbReference>
<evidence type="ECO:0000256" key="1">
    <source>
        <dbReference type="ARBA" id="ARBA00022737"/>
    </source>
</evidence>
<evidence type="ECO:0000313" key="6">
    <source>
        <dbReference type="EMBL" id="OKL53686.1"/>
    </source>
</evidence>
<evidence type="ECO:0000256" key="4">
    <source>
        <dbReference type="SAM" id="MobiDB-lite"/>
    </source>
</evidence>
<dbReference type="Gene3D" id="3.40.50.300">
    <property type="entry name" value="P-loop containing nucleotide triphosphate hydrolases"/>
    <property type="match status" value="1"/>
</dbReference>
<feature type="region of interest" description="Disordered" evidence="4">
    <location>
        <begin position="1"/>
        <end position="20"/>
    </location>
</feature>
<dbReference type="PANTHER" id="PTHR19211:SF14">
    <property type="entry name" value="ATP-BINDING CASSETTE SUB-FAMILY F MEMBER 1"/>
    <property type="match status" value="1"/>
</dbReference>
<dbReference type="PANTHER" id="PTHR19211">
    <property type="entry name" value="ATP-BINDING TRANSPORT PROTEIN-RELATED"/>
    <property type="match status" value="1"/>
</dbReference>
<keyword evidence="1" id="KW-0677">Repeat</keyword>
<dbReference type="EMBL" id="MQVR01000045">
    <property type="protein sequence ID" value="OKL53686.1"/>
    <property type="molecule type" value="Genomic_DNA"/>
</dbReference>
<comment type="caution">
    <text evidence="6">The sequence shown here is derived from an EMBL/GenBank/DDBJ whole genome shotgun (WGS) entry which is preliminary data.</text>
</comment>
<organism evidence="6 7">
    <name type="scientific">Bowdeniella nasicola</name>
    <dbReference type="NCBI Taxonomy" id="208480"/>
    <lineage>
        <taxon>Bacteria</taxon>
        <taxon>Bacillati</taxon>
        <taxon>Actinomycetota</taxon>
        <taxon>Actinomycetes</taxon>
        <taxon>Actinomycetales</taxon>
        <taxon>Actinomycetaceae</taxon>
        <taxon>Bowdeniella</taxon>
    </lineage>
</organism>
<name>A0A1Q5Q1P5_9ACTO</name>
<dbReference type="GO" id="GO:0005524">
    <property type="term" value="F:ATP binding"/>
    <property type="evidence" value="ECO:0007669"/>
    <property type="project" value="UniProtKB-KW"/>
</dbReference>
<keyword evidence="7" id="KW-1185">Reference proteome</keyword>
<keyword evidence="3" id="KW-0067">ATP-binding</keyword>
<dbReference type="SUPFAM" id="SSF52540">
    <property type="entry name" value="P-loop containing nucleoside triphosphate hydrolases"/>
    <property type="match status" value="1"/>
</dbReference>
<evidence type="ECO:0000256" key="3">
    <source>
        <dbReference type="ARBA" id="ARBA00022840"/>
    </source>
</evidence>
<dbReference type="GO" id="GO:0016887">
    <property type="term" value="F:ATP hydrolysis activity"/>
    <property type="evidence" value="ECO:0007669"/>
    <property type="project" value="InterPro"/>
</dbReference>
<dbReference type="InterPro" id="IPR050611">
    <property type="entry name" value="ABCF"/>
</dbReference>
<dbReference type="InterPro" id="IPR003439">
    <property type="entry name" value="ABC_transporter-like_ATP-bd"/>
</dbReference>
<protein>
    <recommendedName>
        <fullName evidence="5">ABC transporter domain-containing protein</fullName>
    </recommendedName>
</protein>
<sequence>MAGCGRRRPRSGHAGAAPRTEGRAAKKFYADRNATVVSRRIKAARLALGRLAEAQLRKPPPVLSFAGFADEKTASADGTTLLAAANVAITGRLAPVSLEIRAGERWLVTGGNGSGKSRLMAILAGTLCPEQGTVVRGNRVRVGLLAQDWPDADLSAKISDAYRAAVGDTGPDLASLGLIRPQDIDRPLGAVSVGVRRRLQLAITIATMPDVLLLDEPTNHLSLDLVEELEAALPYYPGAVVIASHDRWLRERWRADRLAAVGVGGAAERWPRDALRRRVPYPPQRG</sequence>
<dbReference type="InterPro" id="IPR003593">
    <property type="entry name" value="AAA+_ATPase"/>
</dbReference>
<dbReference type="SMART" id="SM00382">
    <property type="entry name" value="AAA"/>
    <property type="match status" value="1"/>
</dbReference>
<keyword evidence="2" id="KW-0547">Nucleotide-binding</keyword>